<dbReference type="EC" id="3.5.1.-" evidence="1"/>
<organism evidence="1">
    <name type="scientific">bioreactor metagenome</name>
    <dbReference type="NCBI Taxonomy" id="1076179"/>
    <lineage>
        <taxon>unclassified sequences</taxon>
        <taxon>metagenomes</taxon>
        <taxon>ecological metagenomes</taxon>
    </lineage>
</organism>
<proteinExistence type="predicted"/>
<dbReference type="SUPFAM" id="SSF53187">
    <property type="entry name" value="Zn-dependent exopeptidases"/>
    <property type="match status" value="1"/>
</dbReference>
<keyword evidence="1" id="KW-0378">Hydrolase</keyword>
<protein>
    <submittedName>
        <fullName evidence="1">N-acetyl-lysine deacetylase</fullName>
        <ecNumber evidence="1">3.5.1.-</ecNumber>
    </submittedName>
</protein>
<accession>A0A644WEE8</accession>
<dbReference type="GO" id="GO:0016787">
    <property type="term" value="F:hydrolase activity"/>
    <property type="evidence" value="ECO:0007669"/>
    <property type="project" value="UniProtKB-KW"/>
</dbReference>
<evidence type="ECO:0000313" key="1">
    <source>
        <dbReference type="EMBL" id="MPM02225.1"/>
    </source>
</evidence>
<sequence>MLQTLLESKIIQAALEYLKEDDARTLKEHLELVAIPAPSNHEELRAKDMLRRFKELGLEDVHMDEVWNVLGTVKGTLGSPIVMLAGHLDAVFPATVDLTPKIKDGIIYVPGIADDNGHGRCRGCASPYDTEI</sequence>
<gene>
    <name evidence="1" type="primary">lysK_2</name>
    <name evidence="1" type="ORF">SDC9_48470</name>
</gene>
<dbReference type="EMBL" id="VSSQ01000854">
    <property type="protein sequence ID" value="MPM02225.1"/>
    <property type="molecule type" value="Genomic_DNA"/>
</dbReference>
<comment type="caution">
    <text evidence="1">The sequence shown here is derived from an EMBL/GenBank/DDBJ whole genome shotgun (WGS) entry which is preliminary data.</text>
</comment>
<name>A0A644WEE8_9ZZZZ</name>
<dbReference type="AlphaFoldDB" id="A0A644WEE8"/>
<reference evidence="1" key="1">
    <citation type="submission" date="2019-08" db="EMBL/GenBank/DDBJ databases">
        <authorList>
            <person name="Kucharzyk K."/>
            <person name="Murdoch R.W."/>
            <person name="Higgins S."/>
            <person name="Loffler F."/>
        </authorList>
    </citation>
    <scope>NUCLEOTIDE SEQUENCE</scope>
</reference>
<dbReference type="Gene3D" id="3.40.630.10">
    <property type="entry name" value="Zn peptidases"/>
    <property type="match status" value="1"/>
</dbReference>